<keyword evidence="3" id="KW-1185">Reference proteome</keyword>
<reference evidence="2" key="1">
    <citation type="journal article" date="2020" name="G3 (Bethesda)">
        <title>High-Quality Assemblies for Three Invasive Social Wasps from the &lt;i&gt;Vespula&lt;/i&gt; Genus.</title>
        <authorList>
            <person name="Harrop T.W.R."/>
            <person name="Guhlin J."/>
            <person name="McLaughlin G.M."/>
            <person name="Permina E."/>
            <person name="Stockwell P."/>
            <person name="Gilligan J."/>
            <person name="Le Lec M.F."/>
            <person name="Gruber M.A.M."/>
            <person name="Quinn O."/>
            <person name="Lovegrove M."/>
            <person name="Duncan E.J."/>
            <person name="Remnant E.J."/>
            <person name="Van Eeckhoven J."/>
            <person name="Graham B."/>
            <person name="Knapp R.A."/>
            <person name="Langford K.W."/>
            <person name="Kronenberg Z."/>
            <person name="Press M.O."/>
            <person name="Eacker S.M."/>
            <person name="Wilson-Rankin E.E."/>
            <person name="Purcell J."/>
            <person name="Lester P.J."/>
            <person name="Dearden P.K."/>
        </authorList>
    </citation>
    <scope>NUCLEOTIDE SEQUENCE</scope>
    <source>
        <strain evidence="2">Volc-1</strain>
    </source>
</reference>
<evidence type="ECO:0000313" key="2">
    <source>
        <dbReference type="EMBL" id="KAF7437630.1"/>
    </source>
</evidence>
<proteinExistence type="predicted"/>
<gene>
    <name evidence="2" type="ORF">H0235_000021</name>
</gene>
<comment type="caution">
    <text evidence="2">The sequence shown here is derived from an EMBL/GenBank/DDBJ whole genome shotgun (WGS) entry which is preliminary data.</text>
</comment>
<evidence type="ECO:0000313" key="3">
    <source>
        <dbReference type="Proteomes" id="UP000600918"/>
    </source>
</evidence>
<accession>A0A834UFQ4</accession>
<name>A0A834UFQ4_VESPE</name>
<organism evidence="2 3">
    <name type="scientific">Vespula pensylvanica</name>
    <name type="common">Western yellow jacket</name>
    <name type="synonym">Wasp</name>
    <dbReference type="NCBI Taxonomy" id="30213"/>
    <lineage>
        <taxon>Eukaryota</taxon>
        <taxon>Metazoa</taxon>
        <taxon>Ecdysozoa</taxon>
        <taxon>Arthropoda</taxon>
        <taxon>Hexapoda</taxon>
        <taxon>Insecta</taxon>
        <taxon>Pterygota</taxon>
        <taxon>Neoptera</taxon>
        <taxon>Endopterygota</taxon>
        <taxon>Hymenoptera</taxon>
        <taxon>Apocrita</taxon>
        <taxon>Aculeata</taxon>
        <taxon>Vespoidea</taxon>
        <taxon>Vespidae</taxon>
        <taxon>Vespinae</taxon>
        <taxon>Vespula</taxon>
    </lineage>
</organism>
<dbReference type="EMBL" id="JACSDY010000001">
    <property type="protein sequence ID" value="KAF7437630.1"/>
    <property type="molecule type" value="Genomic_DNA"/>
</dbReference>
<dbReference type="AlphaFoldDB" id="A0A834UFQ4"/>
<dbReference type="Proteomes" id="UP000600918">
    <property type="component" value="Unassembled WGS sequence"/>
</dbReference>
<protein>
    <submittedName>
        <fullName evidence="2">Uncharacterized protein</fullName>
    </submittedName>
</protein>
<feature type="compositionally biased region" description="Basic and acidic residues" evidence="1">
    <location>
        <begin position="84"/>
        <end position="100"/>
    </location>
</feature>
<sequence>MNNRTRNSMSEYGDAIGSHQSFLETLPANNNEERQGFLQRLAFSRQKIGKIFARIRVLIGFFHEVVSRNGISMGSSSARKKGRERPWKDGKRGGKLREDTTMTTTTTRTMSTGVAVVETRSGGSNCCAKSGGKADQYFCTQPPLASGPYHTVLLT</sequence>
<evidence type="ECO:0000256" key="1">
    <source>
        <dbReference type="SAM" id="MobiDB-lite"/>
    </source>
</evidence>
<feature type="region of interest" description="Disordered" evidence="1">
    <location>
        <begin position="72"/>
        <end position="102"/>
    </location>
</feature>